<evidence type="ECO:0000256" key="4">
    <source>
        <dbReference type="ARBA" id="ARBA00011182"/>
    </source>
</evidence>
<evidence type="ECO:0000256" key="12">
    <source>
        <dbReference type="ARBA" id="ARBA00023159"/>
    </source>
</evidence>
<dbReference type="Proteomes" id="UP000314986">
    <property type="component" value="Unassembled WGS sequence"/>
</dbReference>
<reference evidence="21" key="5">
    <citation type="submission" date="2025-09" db="UniProtKB">
        <authorList>
            <consortium name="Ensembl"/>
        </authorList>
    </citation>
    <scope>IDENTIFICATION</scope>
</reference>
<evidence type="ECO:0000256" key="11">
    <source>
        <dbReference type="ARBA" id="ARBA00023125"/>
    </source>
</evidence>
<dbReference type="InterPro" id="IPR036390">
    <property type="entry name" value="WH_DNA-bd_sf"/>
</dbReference>
<proteinExistence type="inferred from homology"/>
<dbReference type="GO" id="GO:0005694">
    <property type="term" value="C:chromosome"/>
    <property type="evidence" value="ECO:0007669"/>
    <property type="project" value="UniProtKB-SubCell"/>
</dbReference>
<reference evidence="22" key="2">
    <citation type="journal article" date="2007" name="PLoS Biol.">
        <title>Survey sequencing and comparative analysis of the elephant shark (Callorhinchus milii) genome.</title>
        <authorList>
            <person name="Venkatesh B."/>
            <person name="Kirkness E.F."/>
            <person name="Loh Y.H."/>
            <person name="Halpern A.L."/>
            <person name="Lee A.P."/>
            <person name="Johnson J."/>
            <person name="Dandona N."/>
            <person name="Viswanathan L.D."/>
            <person name="Tay A."/>
            <person name="Venter J.C."/>
            <person name="Strausberg R.L."/>
            <person name="Brenner S."/>
        </authorList>
    </citation>
    <scope>NUCLEOTIDE SEQUENCE [LARGE SCALE GENOMIC DNA]</scope>
</reference>
<evidence type="ECO:0000256" key="5">
    <source>
        <dbReference type="ARBA" id="ARBA00022454"/>
    </source>
</evidence>
<comment type="function">
    <text evidence="16">DNA-binding transcription factor that is essential for male fertility, spermatogenesis and meiotic prophase progression in spermatocytes under non-stress conditions. Positvely and negatively regulates gene expression to ensure progression of meiotic prophase beyond pachytene stage in spermatocytes. Plays a role in male germline meiotic sex chromosome remodeling and silencing through regulation of SMARCA4.</text>
</comment>
<organism evidence="21 22">
    <name type="scientific">Callorhinchus milii</name>
    <name type="common">Ghost shark</name>
    <dbReference type="NCBI Taxonomy" id="7868"/>
    <lineage>
        <taxon>Eukaryota</taxon>
        <taxon>Metazoa</taxon>
        <taxon>Chordata</taxon>
        <taxon>Craniata</taxon>
        <taxon>Vertebrata</taxon>
        <taxon>Chondrichthyes</taxon>
        <taxon>Holocephali</taxon>
        <taxon>Chimaeriformes</taxon>
        <taxon>Callorhinchidae</taxon>
        <taxon>Callorhinchus</taxon>
    </lineage>
</organism>
<keyword evidence="5" id="KW-0158">Chromosome</keyword>
<evidence type="ECO:0000256" key="3">
    <source>
        <dbReference type="ARBA" id="ARBA00006403"/>
    </source>
</evidence>
<evidence type="ECO:0000256" key="15">
    <source>
        <dbReference type="ARBA" id="ARBA00023254"/>
    </source>
</evidence>
<comment type="similarity">
    <text evidence="3 19">Belongs to the HSF family.</text>
</comment>
<dbReference type="GO" id="GO:0005634">
    <property type="term" value="C:nucleus"/>
    <property type="evidence" value="ECO:0007669"/>
    <property type="project" value="UniProtKB-SubCell"/>
</dbReference>
<evidence type="ECO:0000256" key="9">
    <source>
        <dbReference type="ARBA" id="ARBA00022871"/>
    </source>
</evidence>
<name>A0A4W3IVP0_CALMI</name>
<keyword evidence="11" id="KW-0238">DNA-binding</keyword>
<evidence type="ECO:0000313" key="22">
    <source>
        <dbReference type="Proteomes" id="UP000314986"/>
    </source>
</evidence>
<dbReference type="OMA" id="CINPNNF"/>
<keyword evidence="7" id="KW-0597">Phosphoprotein</keyword>
<dbReference type="STRING" id="7868.ENSCMIP00000024715"/>
<dbReference type="GO" id="GO:0051321">
    <property type="term" value="P:meiotic cell cycle"/>
    <property type="evidence" value="ECO:0007669"/>
    <property type="project" value="UniProtKB-KW"/>
</dbReference>
<evidence type="ECO:0000256" key="10">
    <source>
        <dbReference type="ARBA" id="ARBA00023015"/>
    </source>
</evidence>
<keyword evidence="13" id="KW-0804">Transcription</keyword>
<dbReference type="AlphaFoldDB" id="A0A4W3IVP0"/>
<feature type="domain" description="HSF-type DNA-binding" evidence="20">
    <location>
        <begin position="11"/>
        <end position="134"/>
    </location>
</feature>
<evidence type="ECO:0000256" key="16">
    <source>
        <dbReference type="ARBA" id="ARBA00054015"/>
    </source>
</evidence>
<reference evidence="22" key="1">
    <citation type="journal article" date="2006" name="Science">
        <title>Ancient noncoding elements conserved in the human genome.</title>
        <authorList>
            <person name="Venkatesh B."/>
            <person name="Kirkness E.F."/>
            <person name="Loh Y.H."/>
            <person name="Halpern A.L."/>
            <person name="Lee A.P."/>
            <person name="Johnson J."/>
            <person name="Dandona N."/>
            <person name="Viswanathan L.D."/>
            <person name="Tay A."/>
            <person name="Venter J.C."/>
            <person name="Strausberg R.L."/>
            <person name="Brenner S."/>
        </authorList>
    </citation>
    <scope>NUCLEOTIDE SEQUENCE [LARGE SCALE GENOMIC DNA]</scope>
</reference>
<dbReference type="GO" id="GO:0043565">
    <property type="term" value="F:sequence-specific DNA binding"/>
    <property type="evidence" value="ECO:0007669"/>
    <property type="project" value="InterPro"/>
</dbReference>
<evidence type="ECO:0000256" key="14">
    <source>
        <dbReference type="ARBA" id="ARBA00023242"/>
    </source>
</evidence>
<dbReference type="Ensembl" id="ENSCMIT00000025124.1">
    <property type="protein sequence ID" value="ENSCMIP00000024715.1"/>
    <property type="gene ID" value="ENSCMIG00000010931.1"/>
</dbReference>
<keyword evidence="6" id="KW-0678">Repressor</keyword>
<keyword evidence="9" id="KW-0744">Spermatogenesis</keyword>
<comment type="subunit">
    <text evidence="4">Homooligomer.</text>
</comment>
<comment type="subcellular location">
    <subcellularLocation>
        <location evidence="2">Chromosome</location>
    </subcellularLocation>
    <subcellularLocation>
        <location evidence="1">Nucleus</location>
    </subcellularLocation>
</comment>
<evidence type="ECO:0000256" key="1">
    <source>
        <dbReference type="ARBA" id="ARBA00004123"/>
    </source>
</evidence>
<evidence type="ECO:0000256" key="13">
    <source>
        <dbReference type="ARBA" id="ARBA00023163"/>
    </source>
</evidence>
<keyword evidence="22" id="KW-1185">Reference proteome</keyword>
<dbReference type="Pfam" id="PF00447">
    <property type="entry name" value="HSF_DNA-bind"/>
    <property type="match status" value="1"/>
</dbReference>
<evidence type="ECO:0000259" key="20">
    <source>
        <dbReference type="SMART" id="SM00415"/>
    </source>
</evidence>
<evidence type="ECO:0000256" key="6">
    <source>
        <dbReference type="ARBA" id="ARBA00022491"/>
    </source>
</evidence>
<reference evidence="21" key="4">
    <citation type="submission" date="2025-08" db="UniProtKB">
        <authorList>
            <consortium name="Ensembl"/>
        </authorList>
    </citation>
    <scope>IDENTIFICATION</scope>
</reference>
<evidence type="ECO:0000256" key="18">
    <source>
        <dbReference type="ARBA" id="ARBA00079386"/>
    </source>
</evidence>
<evidence type="ECO:0000256" key="7">
    <source>
        <dbReference type="ARBA" id="ARBA00022553"/>
    </source>
</evidence>
<dbReference type="SMART" id="SM00415">
    <property type="entry name" value="HSF"/>
    <property type="match status" value="1"/>
</dbReference>
<sequence>MEEFLLSTPINPNNFPAKLWRIVNSPRYRSIRWDPRGEGLIVDQQLFESELLTPVKNVNHGTNLEPETDLLFKTTNFTSFIRQLNLYGFRKMGQGSGEHPVAGELGAGDGLLHHFHNPSFKQDHPELLINMKRLTSANKAKLAAGLQVNTRPPNRFQRYLTNSMDSISQPKGDRHGPVTVGQLQRTFRRDSLSPYTFMSSSHNQTPLHTVSIKDRTPIPARTWHSSIGLMAGQMDTTTSPFSEKTIPFSVIQRFPTEVTYTLQPSPNNMHVQQGSQEIGASSQKYTSFLSSPAQYHQAFYPTAVLQCCPPNPHLDPLTGCPNTNASSYPNYSYYQNATVQPSYPVDVLHSSTAAWHCTPTDESKKSEVNLETVFQIVDELRASPKLQLVKMDAVENPTQLQPQATQQAPSTPVLNAATSVQSLEIQSLTSTISEIKSFVVGGHQALTCSLPAPDDSMHSATSQPSKSTITMSIIPETVPPEQCTTRGEVHKLCQNTSLQPIVFVEEGLQPNSERVSYDLNIFSSQYFMIPKTSKGFHLILGIEC</sequence>
<dbReference type="GO" id="GO:0003700">
    <property type="term" value="F:DNA-binding transcription factor activity"/>
    <property type="evidence" value="ECO:0007669"/>
    <property type="project" value="InterPro"/>
</dbReference>
<dbReference type="InterPro" id="IPR000232">
    <property type="entry name" value="HSF_DNA-bd"/>
</dbReference>
<keyword evidence="14" id="KW-0539">Nucleus</keyword>
<dbReference type="InterPro" id="IPR036388">
    <property type="entry name" value="WH-like_DNA-bd_sf"/>
</dbReference>
<dbReference type="InParanoid" id="A0A4W3IVP0"/>
<dbReference type="SUPFAM" id="SSF46785">
    <property type="entry name" value="Winged helix' DNA-binding domain"/>
    <property type="match status" value="1"/>
</dbReference>
<evidence type="ECO:0000256" key="8">
    <source>
        <dbReference type="ARBA" id="ARBA00022782"/>
    </source>
</evidence>
<accession>A0A4W3IVP0</accession>
<dbReference type="PANTHER" id="PTHR10015:SF278">
    <property type="entry name" value="HEAT SHOCK FACTOR PROTEIN 5"/>
    <property type="match status" value="1"/>
</dbReference>
<dbReference type="Gene3D" id="1.10.10.10">
    <property type="entry name" value="Winged helix-like DNA-binding domain superfamily/Winged helix DNA-binding domain"/>
    <property type="match status" value="1"/>
</dbReference>
<dbReference type="GeneTree" id="ENSGT00510000048674"/>
<evidence type="ECO:0000313" key="21">
    <source>
        <dbReference type="Ensembl" id="ENSCMIP00000024715.1"/>
    </source>
</evidence>
<evidence type="ECO:0000256" key="19">
    <source>
        <dbReference type="RuleBase" id="RU004020"/>
    </source>
</evidence>
<reference evidence="22" key="3">
    <citation type="journal article" date="2014" name="Nature">
        <title>Elephant shark genome provides unique insights into gnathostome evolution.</title>
        <authorList>
            <consortium name="International Elephant Shark Genome Sequencing Consortium"/>
            <person name="Venkatesh B."/>
            <person name="Lee A.P."/>
            <person name="Ravi V."/>
            <person name="Maurya A.K."/>
            <person name="Lian M.M."/>
            <person name="Swann J.B."/>
            <person name="Ohta Y."/>
            <person name="Flajnik M.F."/>
            <person name="Sutoh Y."/>
            <person name="Kasahara M."/>
            <person name="Hoon S."/>
            <person name="Gangu V."/>
            <person name="Roy S.W."/>
            <person name="Irimia M."/>
            <person name="Korzh V."/>
            <person name="Kondrychyn I."/>
            <person name="Lim Z.W."/>
            <person name="Tay B.H."/>
            <person name="Tohari S."/>
            <person name="Kong K.W."/>
            <person name="Ho S."/>
            <person name="Lorente-Galdos B."/>
            <person name="Quilez J."/>
            <person name="Marques-Bonet T."/>
            <person name="Raney B.J."/>
            <person name="Ingham P.W."/>
            <person name="Tay A."/>
            <person name="Hillier L.W."/>
            <person name="Minx P."/>
            <person name="Boehm T."/>
            <person name="Wilson R.K."/>
            <person name="Brenner S."/>
            <person name="Warren W.C."/>
        </authorList>
    </citation>
    <scope>NUCLEOTIDE SEQUENCE [LARGE SCALE GENOMIC DNA]</scope>
</reference>
<dbReference type="GO" id="GO:0007283">
    <property type="term" value="P:spermatogenesis"/>
    <property type="evidence" value="ECO:0007669"/>
    <property type="project" value="UniProtKB-KW"/>
</dbReference>
<dbReference type="GO" id="GO:0030154">
    <property type="term" value="P:cell differentiation"/>
    <property type="evidence" value="ECO:0007669"/>
    <property type="project" value="UniProtKB-KW"/>
</dbReference>
<keyword evidence="8" id="KW-0221">Differentiation</keyword>
<evidence type="ECO:0000256" key="2">
    <source>
        <dbReference type="ARBA" id="ARBA00004286"/>
    </source>
</evidence>
<dbReference type="FunFam" id="1.10.10.10:FF:000531">
    <property type="entry name" value="Heat shock transcription factor 5"/>
    <property type="match status" value="1"/>
</dbReference>
<keyword evidence="12" id="KW-0010">Activator</keyword>
<keyword evidence="15" id="KW-0469">Meiosis</keyword>
<protein>
    <recommendedName>
        <fullName evidence="17">Heat shock factor protein 5</fullName>
    </recommendedName>
    <alternativeName>
        <fullName evidence="18">Heat shock transcription factor 5</fullName>
    </alternativeName>
</protein>
<keyword evidence="10" id="KW-0805">Transcription regulation</keyword>
<dbReference type="PANTHER" id="PTHR10015">
    <property type="entry name" value="HEAT SHOCK TRANSCRIPTION FACTOR"/>
    <property type="match status" value="1"/>
</dbReference>
<evidence type="ECO:0000256" key="17">
    <source>
        <dbReference type="ARBA" id="ARBA00070265"/>
    </source>
</evidence>